<dbReference type="SUPFAM" id="SSF46785">
    <property type="entry name" value="Winged helix' DNA-binding domain"/>
    <property type="match status" value="1"/>
</dbReference>
<name>Q9ZRM3_ANTMA</name>
<accession>Q9ZRM3</accession>
<dbReference type="SMART" id="SM00384">
    <property type="entry name" value="AT_hook"/>
    <property type="match status" value="6"/>
</dbReference>
<organism evidence="6">
    <name type="scientific">Antirrhinum majus</name>
    <name type="common">Garden snapdragon</name>
    <dbReference type="NCBI Taxonomy" id="4151"/>
    <lineage>
        <taxon>Eukaryota</taxon>
        <taxon>Viridiplantae</taxon>
        <taxon>Streptophyta</taxon>
        <taxon>Embryophyta</taxon>
        <taxon>Tracheophyta</taxon>
        <taxon>Spermatophyta</taxon>
        <taxon>Magnoliopsida</taxon>
        <taxon>eudicotyledons</taxon>
        <taxon>Gunneridae</taxon>
        <taxon>Pentapetalae</taxon>
        <taxon>asterids</taxon>
        <taxon>lamiids</taxon>
        <taxon>Lamiales</taxon>
        <taxon>Plantaginaceae</taxon>
        <taxon>Antirrhineae</taxon>
        <taxon>Antirrhinum</taxon>
    </lineage>
</organism>
<dbReference type="InterPro" id="IPR017956">
    <property type="entry name" value="AT_hook_DNA-bd_motif"/>
</dbReference>
<dbReference type="PANTHER" id="PTHR11467:SF29">
    <property type="entry name" value="OS03G0711600 PROTEIN"/>
    <property type="match status" value="1"/>
</dbReference>
<dbReference type="EMBL" id="AJ236702">
    <property type="protein sequence ID" value="CAA15421.1"/>
    <property type="molecule type" value="mRNA"/>
</dbReference>
<dbReference type="Pfam" id="PF02178">
    <property type="entry name" value="AT_hook"/>
    <property type="match status" value="5"/>
</dbReference>
<dbReference type="GO" id="GO:0000786">
    <property type="term" value="C:nucleosome"/>
    <property type="evidence" value="ECO:0007669"/>
    <property type="project" value="InterPro"/>
</dbReference>
<dbReference type="GO" id="GO:0003690">
    <property type="term" value="F:double-stranded DNA binding"/>
    <property type="evidence" value="ECO:0007669"/>
    <property type="project" value="TreeGrafter"/>
</dbReference>
<dbReference type="PANTHER" id="PTHR11467">
    <property type="entry name" value="HISTONE H1"/>
    <property type="match status" value="1"/>
</dbReference>
<dbReference type="FunFam" id="1.10.10.10:FF:000637">
    <property type="entry name" value="Histone H1.2"/>
    <property type="match status" value="1"/>
</dbReference>
<dbReference type="Gene3D" id="1.10.10.10">
    <property type="entry name" value="Winged helix-like DNA-binding domain superfamily/Winged helix DNA-binding domain"/>
    <property type="match status" value="1"/>
</dbReference>
<dbReference type="GO" id="GO:0006334">
    <property type="term" value="P:nucleosome assembly"/>
    <property type="evidence" value="ECO:0007669"/>
    <property type="project" value="InterPro"/>
</dbReference>
<proteinExistence type="evidence at transcript level"/>
<feature type="compositionally biased region" description="Pro residues" evidence="4">
    <location>
        <begin position="16"/>
        <end position="25"/>
    </location>
</feature>
<dbReference type="GO" id="GO:0045910">
    <property type="term" value="P:negative regulation of DNA recombination"/>
    <property type="evidence" value="ECO:0007669"/>
    <property type="project" value="TreeGrafter"/>
</dbReference>
<dbReference type="InterPro" id="IPR005818">
    <property type="entry name" value="Histone_H1/H5_H15"/>
</dbReference>
<feature type="region of interest" description="Disordered" evidence="4">
    <location>
        <begin position="178"/>
        <end position="224"/>
    </location>
</feature>
<dbReference type="AlphaFoldDB" id="Q9ZRM3"/>
<evidence type="ECO:0000256" key="4">
    <source>
        <dbReference type="SAM" id="MobiDB-lite"/>
    </source>
</evidence>
<evidence type="ECO:0000256" key="2">
    <source>
        <dbReference type="ARBA" id="ARBA00023125"/>
    </source>
</evidence>
<feature type="compositionally biased region" description="Low complexity" evidence="4">
    <location>
        <begin position="210"/>
        <end position="224"/>
    </location>
</feature>
<feature type="compositionally biased region" description="Low complexity" evidence="4">
    <location>
        <begin position="1"/>
        <end position="15"/>
    </location>
</feature>
<dbReference type="SMART" id="SM00526">
    <property type="entry name" value="H15"/>
    <property type="match status" value="1"/>
</dbReference>
<keyword evidence="3" id="KW-0539">Nucleus</keyword>
<evidence type="ECO:0000259" key="5">
    <source>
        <dbReference type="PROSITE" id="PS51504"/>
    </source>
</evidence>
<feature type="compositionally biased region" description="Basic residues" evidence="4">
    <location>
        <begin position="189"/>
        <end position="206"/>
    </location>
</feature>
<dbReference type="PRINTS" id="PR00929">
    <property type="entry name" value="ATHOOK"/>
</dbReference>
<dbReference type="GO" id="GO:0031492">
    <property type="term" value="F:nucleosomal DNA binding"/>
    <property type="evidence" value="ECO:0007669"/>
    <property type="project" value="TreeGrafter"/>
</dbReference>
<evidence type="ECO:0000256" key="3">
    <source>
        <dbReference type="ARBA" id="ARBA00023242"/>
    </source>
</evidence>
<dbReference type="InterPro" id="IPR036390">
    <property type="entry name" value="WH_DNA-bd_sf"/>
</dbReference>
<gene>
    <name evidence="6" type="primary">HMR1</name>
</gene>
<feature type="region of interest" description="Disordered" evidence="4">
    <location>
        <begin position="280"/>
        <end position="300"/>
    </location>
</feature>
<feature type="region of interest" description="Disordered" evidence="4">
    <location>
        <begin position="118"/>
        <end position="147"/>
    </location>
</feature>
<comment type="subcellular location">
    <subcellularLocation>
        <location evidence="1">Nucleus</location>
    </subcellularLocation>
</comment>
<feature type="domain" description="H15" evidence="5">
    <location>
        <begin position="50"/>
        <end position="119"/>
    </location>
</feature>
<dbReference type="GO" id="GO:0005730">
    <property type="term" value="C:nucleolus"/>
    <property type="evidence" value="ECO:0007669"/>
    <property type="project" value="TreeGrafter"/>
</dbReference>
<evidence type="ECO:0000256" key="1">
    <source>
        <dbReference type="ARBA" id="ARBA00004123"/>
    </source>
</evidence>
<reference evidence="6" key="1">
    <citation type="journal article" date="2000" name="Plant Physiol.">
        <title>Isolation of Two cDNAs Encoding AT-Hook DNA-Binding Proteins, SAP1 and HMR1, from an Antirrhinum majus L. Inflorescence Expression Library (Accession Nos. AJ132349and AJ236702)(PGR 00-010).</title>
        <authorList>
            <person name="Hofmann W.A."/>
            <person name="Cardon G.H."/>
            <person name="Saedler H."/>
            <person name="Huijser P."/>
        </authorList>
    </citation>
    <scope>NUCLEOTIDE SEQUENCE</scope>
    <source>
        <tissue evidence="6">Inflorescence</tissue>
    </source>
</reference>
<feature type="region of interest" description="Disordered" evidence="4">
    <location>
        <begin position="1"/>
        <end position="55"/>
    </location>
</feature>
<evidence type="ECO:0000313" key="6">
    <source>
        <dbReference type="EMBL" id="CAA15421.1"/>
    </source>
</evidence>
<dbReference type="Pfam" id="PF00538">
    <property type="entry name" value="Linker_histone"/>
    <property type="match status" value="1"/>
</dbReference>
<protein>
    <submittedName>
        <fullName evidence="6">HMR1 protein</fullName>
    </submittedName>
</protein>
<dbReference type="GO" id="GO:0030261">
    <property type="term" value="P:chromosome condensation"/>
    <property type="evidence" value="ECO:0007669"/>
    <property type="project" value="TreeGrafter"/>
</dbReference>
<dbReference type="CDD" id="cd00073">
    <property type="entry name" value="H15"/>
    <property type="match status" value="1"/>
</dbReference>
<dbReference type="PROSITE" id="PS51504">
    <property type="entry name" value="H15"/>
    <property type="match status" value="1"/>
</dbReference>
<keyword evidence="2" id="KW-0238">DNA-binding</keyword>
<sequence length="400" mass="41316">MDSQQQPQQQLDPAPQAAPPVPVPVPTTTAEAPIPNPVANPTPKRAPAHNHPPYAEMITSAISALNERNGSSKRAIAKYVESNFTGLPATHASLLATHLKRLKDTGDILMVKHSYKLPRSAPSNGAVSADPSTKRRPGRPRKDNPQNLQAAVPVFAPQVDINAAPEIAVEQGSVYVELGPINGPSPPRGRGRPPKQGGRGRGRGRPPKTAVAPPAAAAAAVPGAPAAAVAPAAQVKGPGRPRGRPPKPINVVEGGAVAAPVAVPAGGVLPVAGGSVVAGVAPKRRGRPPKAGGEAKKPRLQTVVKPKTPRKLSGKPLGRPKKNAAAAVSQVADTQLLVAYLDLKGKLENLQSRVKLAANVIKPCLTTEDAVNAFQELEMLATLNTTAPPNVQPQQPQPQS</sequence>
<dbReference type="InterPro" id="IPR036388">
    <property type="entry name" value="WH-like_DNA-bd_sf"/>
</dbReference>